<dbReference type="InterPro" id="IPR002104">
    <property type="entry name" value="Integrase_catalytic"/>
</dbReference>
<dbReference type="EMBL" id="BMFC01000009">
    <property type="protein sequence ID" value="GGC12855.1"/>
    <property type="molecule type" value="Genomic_DNA"/>
</dbReference>
<evidence type="ECO:0000256" key="3">
    <source>
        <dbReference type="ARBA" id="ARBA00023125"/>
    </source>
</evidence>
<comment type="caution">
    <text evidence="8">The sequence shown here is derived from an EMBL/GenBank/DDBJ whole genome shotgun (WGS) entry which is preliminary data.</text>
</comment>
<dbReference type="InterPro" id="IPR038488">
    <property type="entry name" value="Integrase_DNA-bd_sf"/>
</dbReference>
<dbReference type="InterPro" id="IPR013762">
    <property type="entry name" value="Integrase-like_cat_sf"/>
</dbReference>
<comment type="similarity">
    <text evidence="1">Belongs to the 'phage' integrase family.</text>
</comment>
<accession>A0ABQ1KZF9</accession>
<dbReference type="PANTHER" id="PTHR30629:SF2">
    <property type="entry name" value="PROPHAGE INTEGRASE INTS-RELATED"/>
    <property type="match status" value="1"/>
</dbReference>
<dbReference type="Gene3D" id="1.10.150.130">
    <property type="match status" value="1"/>
</dbReference>
<keyword evidence="3 5" id="KW-0238">DNA-binding</keyword>
<evidence type="ECO:0000256" key="4">
    <source>
        <dbReference type="ARBA" id="ARBA00023172"/>
    </source>
</evidence>
<reference evidence="9" key="1">
    <citation type="journal article" date="2019" name="Int. J. Syst. Evol. Microbiol.">
        <title>The Global Catalogue of Microorganisms (GCM) 10K type strain sequencing project: providing services to taxonomists for standard genome sequencing and annotation.</title>
        <authorList>
            <consortium name="The Broad Institute Genomics Platform"/>
            <consortium name="The Broad Institute Genome Sequencing Center for Infectious Disease"/>
            <person name="Wu L."/>
            <person name="Ma J."/>
        </authorList>
    </citation>
    <scope>NUCLEOTIDE SEQUENCE [LARGE SCALE GENOMIC DNA]</scope>
    <source>
        <strain evidence="9">CGMCC 1.12478</strain>
    </source>
</reference>
<keyword evidence="4" id="KW-0233">DNA recombination</keyword>
<name>A0ABQ1KZF9_9RHOB</name>
<evidence type="ECO:0000256" key="1">
    <source>
        <dbReference type="ARBA" id="ARBA00008857"/>
    </source>
</evidence>
<gene>
    <name evidence="8" type="ORF">GCM10011363_31940</name>
</gene>
<evidence type="ECO:0000259" key="6">
    <source>
        <dbReference type="PROSITE" id="PS51898"/>
    </source>
</evidence>
<dbReference type="InterPro" id="IPR044068">
    <property type="entry name" value="CB"/>
</dbReference>
<dbReference type="Gene3D" id="3.30.160.390">
    <property type="entry name" value="Integrase, DNA-binding domain"/>
    <property type="match status" value="1"/>
</dbReference>
<dbReference type="Gene3D" id="1.10.443.10">
    <property type="entry name" value="Intergrase catalytic core"/>
    <property type="match status" value="1"/>
</dbReference>
<dbReference type="CDD" id="cd00801">
    <property type="entry name" value="INT_P4_C"/>
    <property type="match status" value="1"/>
</dbReference>
<keyword evidence="2" id="KW-0229">DNA integration</keyword>
<evidence type="ECO:0000256" key="2">
    <source>
        <dbReference type="ARBA" id="ARBA00022908"/>
    </source>
</evidence>
<feature type="domain" description="Core-binding (CB)" evidence="7">
    <location>
        <begin position="97"/>
        <end position="174"/>
    </location>
</feature>
<dbReference type="PANTHER" id="PTHR30629">
    <property type="entry name" value="PROPHAGE INTEGRASE"/>
    <property type="match status" value="1"/>
</dbReference>
<feature type="domain" description="Tyr recombinase" evidence="6">
    <location>
        <begin position="195"/>
        <end position="373"/>
    </location>
</feature>
<evidence type="ECO:0000259" key="7">
    <source>
        <dbReference type="PROSITE" id="PS51900"/>
    </source>
</evidence>
<dbReference type="InterPro" id="IPR050808">
    <property type="entry name" value="Phage_Integrase"/>
</dbReference>
<dbReference type="RefSeq" id="WP_188483044.1">
    <property type="nucleotide sequence ID" value="NZ_BMFC01000009.1"/>
</dbReference>
<keyword evidence="9" id="KW-1185">Reference proteome</keyword>
<evidence type="ECO:0000313" key="9">
    <source>
        <dbReference type="Proteomes" id="UP000645462"/>
    </source>
</evidence>
<evidence type="ECO:0000256" key="5">
    <source>
        <dbReference type="PROSITE-ProRule" id="PRU01248"/>
    </source>
</evidence>
<protein>
    <submittedName>
        <fullName evidence="8">Integrase</fullName>
    </submittedName>
</protein>
<dbReference type="PROSITE" id="PS51898">
    <property type="entry name" value="TYR_RECOMBINASE"/>
    <property type="match status" value="1"/>
</dbReference>
<evidence type="ECO:0000313" key="8">
    <source>
        <dbReference type="EMBL" id="GGC12855.1"/>
    </source>
</evidence>
<dbReference type="InterPro" id="IPR011010">
    <property type="entry name" value="DNA_brk_join_enz"/>
</dbReference>
<proteinExistence type="inferred from homology"/>
<dbReference type="InterPro" id="IPR010998">
    <property type="entry name" value="Integrase_recombinase_N"/>
</dbReference>
<organism evidence="8 9">
    <name type="scientific">Marivita lacus</name>
    <dbReference type="NCBI Taxonomy" id="1323742"/>
    <lineage>
        <taxon>Bacteria</taxon>
        <taxon>Pseudomonadati</taxon>
        <taxon>Pseudomonadota</taxon>
        <taxon>Alphaproteobacteria</taxon>
        <taxon>Rhodobacterales</taxon>
        <taxon>Roseobacteraceae</taxon>
        <taxon>Marivita</taxon>
    </lineage>
</organism>
<dbReference type="Pfam" id="PF13356">
    <property type="entry name" value="Arm-DNA-bind_3"/>
    <property type="match status" value="1"/>
</dbReference>
<dbReference type="Proteomes" id="UP000645462">
    <property type="component" value="Unassembled WGS sequence"/>
</dbReference>
<dbReference type="InterPro" id="IPR025166">
    <property type="entry name" value="Integrase_DNA_bind_dom"/>
</dbReference>
<sequence>MKRKLTTKFIEGQRPNPSKRLDFRDELMPGLVLRISASGTKTFCLHKRINGKMRRLTIGRFGVVSLAEARERVRQVLYEIETGRFEDRTGVEVETKPTLGDVIPDYIEKHAKVHNRDWKRKEALLAKFTTLHGKRIDEIKRADVVKACDVIHKSAPVSANRALAHLKHLMGWCVERGMIDASPIAGMKPLSKERSRERVLTDDELGALWTACDAEGYPFGDCMKLLMLSGQRRAEVAEMRWSELDLEKRLWTLPSQRAKNGRQHTVPITDAMLDVLRRVPRFLGSDYVFTTTGKSPVSGFGRLKDRLDKALPEGTDPWIIHDLRRTMSTNMAMLGVPQPVTEALLNHKTGVVSGVAAIYNVYSYADEKREALGAWSQHVMKLVRSSNDATETEIAQASC</sequence>
<dbReference type="Pfam" id="PF00589">
    <property type="entry name" value="Phage_integrase"/>
    <property type="match status" value="1"/>
</dbReference>
<dbReference type="PROSITE" id="PS51900">
    <property type="entry name" value="CB"/>
    <property type="match status" value="1"/>
</dbReference>
<dbReference type="SUPFAM" id="SSF56349">
    <property type="entry name" value="DNA breaking-rejoining enzymes"/>
    <property type="match status" value="1"/>
</dbReference>